<proteinExistence type="predicted"/>
<dbReference type="EMBL" id="GEEE01009960">
    <property type="protein sequence ID" value="JAP53265.1"/>
    <property type="molecule type" value="Transcribed_RNA"/>
</dbReference>
<evidence type="ECO:0000313" key="1">
    <source>
        <dbReference type="EMBL" id="JAP60112.1"/>
    </source>
</evidence>
<accession>A0A0V0J355</accession>
<sequence>MSFSLMQVNGTGCEPWNPFQMLLETEHDNIIISFEIFSNWCTNLHLVVAFYMAIRCQMPSLFFLRFLVACSLRLRVFRSNEQCITAIRQPSLYAQLFCSCRRCYARELPVIAVLTVQ</sequence>
<gene>
    <name evidence="1" type="ORF">TR114466</name>
</gene>
<dbReference type="EMBL" id="GEEE01003113">
    <property type="protein sequence ID" value="JAP60112.1"/>
    <property type="molecule type" value="Transcribed_RNA"/>
</dbReference>
<protein>
    <submittedName>
        <fullName evidence="1">Uncharacterized protein</fullName>
    </submittedName>
</protein>
<name>A0A0V0J355_SCHSO</name>
<dbReference type="AlphaFoldDB" id="A0A0V0J355"/>
<organism evidence="1">
    <name type="scientific">Schistocephalus solidus</name>
    <name type="common">Tapeworm</name>
    <dbReference type="NCBI Taxonomy" id="70667"/>
    <lineage>
        <taxon>Eukaryota</taxon>
        <taxon>Metazoa</taxon>
        <taxon>Spiralia</taxon>
        <taxon>Lophotrochozoa</taxon>
        <taxon>Platyhelminthes</taxon>
        <taxon>Cestoda</taxon>
        <taxon>Eucestoda</taxon>
        <taxon>Diphyllobothriidea</taxon>
        <taxon>Diphyllobothriidae</taxon>
        <taxon>Schistocephalus</taxon>
    </lineage>
</organism>
<reference evidence="1" key="1">
    <citation type="submission" date="2016-01" db="EMBL/GenBank/DDBJ databases">
        <title>Reference transcriptome for the parasite Schistocephalus solidus: insights into the molecular evolution of parasitism.</title>
        <authorList>
            <person name="Hebert F.O."/>
            <person name="Grambauer S."/>
            <person name="Barber I."/>
            <person name="Landry C.R."/>
            <person name="Aubin-Horth N."/>
        </authorList>
    </citation>
    <scope>NUCLEOTIDE SEQUENCE</scope>
</reference>